<protein>
    <submittedName>
        <fullName evidence="1">Uncharacterized protein</fullName>
    </submittedName>
</protein>
<keyword evidence="2" id="KW-1185">Reference proteome</keyword>
<evidence type="ECO:0000313" key="1">
    <source>
        <dbReference type="EMBL" id="GAV61799.1"/>
    </source>
</evidence>
<dbReference type="AlphaFoldDB" id="A0A1Q3B1G1"/>
<gene>
    <name evidence="1" type="ORF">CFOL_v3_05325</name>
</gene>
<sequence length="213" mass="23920">MVVQSLSIRVWYFPLGIVISLRNCYFTSELLAYQSSQCPITDKPERRLFLLQWPVALHRWPSAHGLPWHEALQGANYWDLALQLYMELLEKMNELSIVILFFLGMGGAGKKKQLPLSKQLKNLTNYNLEALCCSPDSSSGDTGSSMTGSAKLVWYPDSETGLASRRNTPFGLISTIGFSTATLWTVELTILFSDGPGRASLALHRITWIKIYL</sequence>
<organism evidence="1 2">
    <name type="scientific">Cephalotus follicularis</name>
    <name type="common">Albany pitcher plant</name>
    <dbReference type="NCBI Taxonomy" id="3775"/>
    <lineage>
        <taxon>Eukaryota</taxon>
        <taxon>Viridiplantae</taxon>
        <taxon>Streptophyta</taxon>
        <taxon>Embryophyta</taxon>
        <taxon>Tracheophyta</taxon>
        <taxon>Spermatophyta</taxon>
        <taxon>Magnoliopsida</taxon>
        <taxon>eudicotyledons</taxon>
        <taxon>Gunneridae</taxon>
        <taxon>Pentapetalae</taxon>
        <taxon>rosids</taxon>
        <taxon>fabids</taxon>
        <taxon>Oxalidales</taxon>
        <taxon>Cephalotaceae</taxon>
        <taxon>Cephalotus</taxon>
    </lineage>
</organism>
<dbReference type="Proteomes" id="UP000187406">
    <property type="component" value="Unassembled WGS sequence"/>
</dbReference>
<evidence type="ECO:0000313" key="2">
    <source>
        <dbReference type="Proteomes" id="UP000187406"/>
    </source>
</evidence>
<accession>A0A1Q3B1G1</accession>
<dbReference type="InParanoid" id="A0A1Q3B1G1"/>
<reference evidence="2" key="1">
    <citation type="submission" date="2016-04" db="EMBL/GenBank/DDBJ databases">
        <title>Cephalotus genome sequencing.</title>
        <authorList>
            <person name="Fukushima K."/>
            <person name="Hasebe M."/>
            <person name="Fang X."/>
        </authorList>
    </citation>
    <scope>NUCLEOTIDE SEQUENCE [LARGE SCALE GENOMIC DNA]</scope>
    <source>
        <strain evidence="2">cv. St1</strain>
    </source>
</reference>
<dbReference type="EMBL" id="BDDD01000225">
    <property type="protein sequence ID" value="GAV61799.1"/>
    <property type="molecule type" value="Genomic_DNA"/>
</dbReference>
<proteinExistence type="predicted"/>
<comment type="caution">
    <text evidence="1">The sequence shown here is derived from an EMBL/GenBank/DDBJ whole genome shotgun (WGS) entry which is preliminary data.</text>
</comment>
<name>A0A1Q3B1G1_CEPFO</name>